<protein>
    <submittedName>
        <fullName evidence="5">MarR family winged helix-turn-helix transcriptional regulator</fullName>
    </submittedName>
</protein>
<reference evidence="6" key="1">
    <citation type="journal article" date="2019" name="Int. J. Syst. Evol. Microbiol.">
        <title>The Global Catalogue of Microorganisms (GCM) 10K type strain sequencing project: providing services to taxonomists for standard genome sequencing and annotation.</title>
        <authorList>
            <consortium name="The Broad Institute Genomics Platform"/>
            <consortium name="The Broad Institute Genome Sequencing Center for Infectious Disease"/>
            <person name="Wu L."/>
            <person name="Ma J."/>
        </authorList>
    </citation>
    <scope>NUCLEOTIDE SEQUENCE [LARGE SCALE GENOMIC DNA]</scope>
    <source>
        <strain evidence="6">CGMCC 4.7317</strain>
    </source>
</reference>
<accession>A0ABW1SXH1</accession>
<keyword evidence="6" id="KW-1185">Reference proteome</keyword>
<gene>
    <name evidence="5" type="ORF">ACFQGU_02685</name>
</gene>
<dbReference type="PROSITE" id="PS50995">
    <property type="entry name" value="HTH_MARR_2"/>
    <property type="match status" value="1"/>
</dbReference>
<evidence type="ECO:0000256" key="2">
    <source>
        <dbReference type="ARBA" id="ARBA00023125"/>
    </source>
</evidence>
<dbReference type="InterPro" id="IPR036388">
    <property type="entry name" value="WH-like_DNA-bd_sf"/>
</dbReference>
<evidence type="ECO:0000313" key="6">
    <source>
        <dbReference type="Proteomes" id="UP001596138"/>
    </source>
</evidence>
<comment type="caution">
    <text evidence="5">The sequence shown here is derived from an EMBL/GenBank/DDBJ whole genome shotgun (WGS) entry which is preliminary data.</text>
</comment>
<sequence>MSTDPRDEVDALVEAWRRERPDLDVAPLEVLSRVSRLARHLDLARRQAFETHDLEPWEFDVLAALRREGPPYALSPGRLLQVTLVTSGTMTNRIDRLEAKGLVERVPDPTDGRSVRVLLTDGGRTRVDDALTDLLAHERAILAALTVTERERLATVLRSLTLPFDTANTPPT</sequence>
<dbReference type="Proteomes" id="UP001596138">
    <property type="component" value="Unassembled WGS sequence"/>
</dbReference>
<evidence type="ECO:0000259" key="4">
    <source>
        <dbReference type="PROSITE" id="PS50995"/>
    </source>
</evidence>
<dbReference type="InterPro" id="IPR000835">
    <property type="entry name" value="HTH_MarR-typ"/>
</dbReference>
<feature type="domain" description="HTH marR-type" evidence="4">
    <location>
        <begin position="27"/>
        <end position="162"/>
    </location>
</feature>
<dbReference type="Pfam" id="PF12802">
    <property type="entry name" value="MarR_2"/>
    <property type="match status" value="1"/>
</dbReference>
<dbReference type="InterPro" id="IPR036390">
    <property type="entry name" value="WH_DNA-bd_sf"/>
</dbReference>
<evidence type="ECO:0000256" key="3">
    <source>
        <dbReference type="ARBA" id="ARBA00023163"/>
    </source>
</evidence>
<dbReference type="EMBL" id="JBHSTI010000002">
    <property type="protein sequence ID" value="MFC6236769.1"/>
    <property type="molecule type" value="Genomic_DNA"/>
</dbReference>
<keyword evidence="2" id="KW-0238">DNA-binding</keyword>
<name>A0ABW1SXH1_9ACTN</name>
<dbReference type="Gene3D" id="1.10.10.10">
    <property type="entry name" value="Winged helix-like DNA-binding domain superfamily/Winged helix DNA-binding domain"/>
    <property type="match status" value="1"/>
</dbReference>
<dbReference type="InterPro" id="IPR023187">
    <property type="entry name" value="Tscrpt_reg_MarR-type_CS"/>
</dbReference>
<proteinExistence type="predicted"/>
<evidence type="ECO:0000313" key="5">
    <source>
        <dbReference type="EMBL" id="MFC6236769.1"/>
    </source>
</evidence>
<dbReference type="RefSeq" id="WP_386763805.1">
    <property type="nucleotide sequence ID" value="NZ_JBHSTI010000002.1"/>
</dbReference>
<evidence type="ECO:0000256" key="1">
    <source>
        <dbReference type="ARBA" id="ARBA00023015"/>
    </source>
</evidence>
<dbReference type="PROSITE" id="PS01117">
    <property type="entry name" value="HTH_MARR_1"/>
    <property type="match status" value="1"/>
</dbReference>
<dbReference type="PANTHER" id="PTHR33164:SF104">
    <property type="entry name" value="TRANSCRIPTIONAL REGULATORY PROTEIN"/>
    <property type="match status" value="1"/>
</dbReference>
<organism evidence="5 6">
    <name type="scientific">Longivirga aurantiaca</name>
    <dbReference type="NCBI Taxonomy" id="1837743"/>
    <lineage>
        <taxon>Bacteria</taxon>
        <taxon>Bacillati</taxon>
        <taxon>Actinomycetota</taxon>
        <taxon>Actinomycetes</taxon>
        <taxon>Sporichthyales</taxon>
        <taxon>Sporichthyaceae</taxon>
        <taxon>Longivirga</taxon>
    </lineage>
</organism>
<dbReference type="SMART" id="SM00347">
    <property type="entry name" value="HTH_MARR"/>
    <property type="match status" value="1"/>
</dbReference>
<keyword evidence="1" id="KW-0805">Transcription regulation</keyword>
<dbReference type="PANTHER" id="PTHR33164">
    <property type="entry name" value="TRANSCRIPTIONAL REGULATOR, MARR FAMILY"/>
    <property type="match status" value="1"/>
</dbReference>
<dbReference type="SUPFAM" id="SSF46785">
    <property type="entry name" value="Winged helix' DNA-binding domain"/>
    <property type="match status" value="1"/>
</dbReference>
<dbReference type="InterPro" id="IPR039422">
    <property type="entry name" value="MarR/SlyA-like"/>
</dbReference>
<dbReference type="PRINTS" id="PR00598">
    <property type="entry name" value="HTHMARR"/>
</dbReference>
<keyword evidence="3" id="KW-0804">Transcription</keyword>